<evidence type="ECO:0000313" key="3">
    <source>
        <dbReference type="EMBL" id="KZT50863.1"/>
    </source>
</evidence>
<protein>
    <submittedName>
        <fullName evidence="3">Glycosyltransferase family 1 protein</fullName>
    </submittedName>
</protein>
<organism evidence="3 4">
    <name type="scientific">Calocera cornea HHB12733</name>
    <dbReference type="NCBI Taxonomy" id="1353952"/>
    <lineage>
        <taxon>Eukaryota</taxon>
        <taxon>Fungi</taxon>
        <taxon>Dikarya</taxon>
        <taxon>Basidiomycota</taxon>
        <taxon>Agaricomycotina</taxon>
        <taxon>Dacrymycetes</taxon>
        <taxon>Dacrymycetales</taxon>
        <taxon>Dacrymycetaceae</taxon>
        <taxon>Calocera</taxon>
    </lineage>
</organism>
<dbReference type="Pfam" id="PF06722">
    <property type="entry name" value="EryCIII-like_C"/>
    <property type="match status" value="1"/>
</dbReference>
<dbReference type="PANTHER" id="PTHR48050:SF13">
    <property type="entry name" value="STEROL 3-BETA-GLUCOSYLTRANSFERASE UGT80A2"/>
    <property type="match status" value="1"/>
</dbReference>
<gene>
    <name evidence="3" type="ORF">CALCODRAFT_443955</name>
</gene>
<dbReference type="AlphaFoldDB" id="A0A165CIL0"/>
<name>A0A165CIL0_9BASI</name>
<dbReference type="PANTHER" id="PTHR48050">
    <property type="entry name" value="STEROL 3-BETA-GLUCOSYLTRANSFERASE"/>
    <property type="match status" value="1"/>
</dbReference>
<evidence type="ECO:0000259" key="2">
    <source>
        <dbReference type="Pfam" id="PF06722"/>
    </source>
</evidence>
<sequence>MKVLISTMPATGHIYPFLPVATELVKRGHDVVWHTTEHFRPRIEATGAQFSAFDKTPDFGQIRVKRDEDTSGIAAGISTLRRLFIDRMAGQLADYRAILQWFPADVLFVDMCSLGALALQDFGGPVYATLGITPLVTLDPEIPRWGAGGPPATTWLGQTWNWLMHWLVRTFFLPRLTKLVNDDRVRLGLEPYGPEIEFFDMLRSRYVHIMPTTMALEYPRRAMPRQVHFVGPLIPAPPADFRCPDWWDDLERYKGKVVHVTQGTYAIDEASLIRPTISALASEDVLLVVTSPGADGAHANVPPNVRVAAFIPHPLLLPHVDCMITNAGYNGVLTALACGVPLVCAGRTEDKADVSARVEWSGAGIDLKTDKPREAQIRDAVWRVLKEPRFRESALRVKEDFGRHRSAEETCVLLESLARTKAPIFS</sequence>
<dbReference type="EMBL" id="KV424140">
    <property type="protein sequence ID" value="KZT50863.1"/>
    <property type="molecule type" value="Genomic_DNA"/>
</dbReference>
<dbReference type="OrthoDB" id="5835829at2759"/>
<accession>A0A165CIL0</accession>
<keyword evidence="1 3" id="KW-0808">Transferase</keyword>
<evidence type="ECO:0000256" key="1">
    <source>
        <dbReference type="ARBA" id="ARBA00022679"/>
    </source>
</evidence>
<dbReference type="STRING" id="1353952.A0A165CIL0"/>
<dbReference type="Proteomes" id="UP000076842">
    <property type="component" value="Unassembled WGS sequence"/>
</dbReference>
<dbReference type="InParanoid" id="A0A165CIL0"/>
<dbReference type="InterPro" id="IPR010610">
    <property type="entry name" value="EryCIII-like_C"/>
</dbReference>
<dbReference type="GO" id="GO:0008194">
    <property type="term" value="F:UDP-glycosyltransferase activity"/>
    <property type="evidence" value="ECO:0007669"/>
    <property type="project" value="InterPro"/>
</dbReference>
<dbReference type="GO" id="GO:0016758">
    <property type="term" value="F:hexosyltransferase activity"/>
    <property type="evidence" value="ECO:0007669"/>
    <property type="project" value="UniProtKB-ARBA"/>
</dbReference>
<dbReference type="InterPro" id="IPR050426">
    <property type="entry name" value="Glycosyltransferase_28"/>
</dbReference>
<dbReference type="SUPFAM" id="SSF53756">
    <property type="entry name" value="UDP-Glycosyltransferase/glycogen phosphorylase"/>
    <property type="match status" value="1"/>
</dbReference>
<dbReference type="CDD" id="cd03784">
    <property type="entry name" value="GT1_Gtf-like"/>
    <property type="match status" value="1"/>
</dbReference>
<evidence type="ECO:0000313" key="4">
    <source>
        <dbReference type="Proteomes" id="UP000076842"/>
    </source>
</evidence>
<dbReference type="InterPro" id="IPR002213">
    <property type="entry name" value="UDP_glucos_trans"/>
</dbReference>
<feature type="domain" description="Erythromycin biosynthesis protein CIII-like C-terminal" evidence="2">
    <location>
        <begin position="279"/>
        <end position="403"/>
    </location>
</feature>
<proteinExistence type="predicted"/>
<dbReference type="Gene3D" id="3.40.50.2000">
    <property type="entry name" value="Glycogen Phosphorylase B"/>
    <property type="match status" value="2"/>
</dbReference>
<reference evidence="3 4" key="1">
    <citation type="journal article" date="2016" name="Mol. Biol. Evol.">
        <title>Comparative Genomics of Early-Diverging Mushroom-Forming Fungi Provides Insights into the Origins of Lignocellulose Decay Capabilities.</title>
        <authorList>
            <person name="Nagy L.G."/>
            <person name="Riley R."/>
            <person name="Tritt A."/>
            <person name="Adam C."/>
            <person name="Daum C."/>
            <person name="Floudas D."/>
            <person name="Sun H."/>
            <person name="Yadav J.S."/>
            <person name="Pangilinan J."/>
            <person name="Larsson K.H."/>
            <person name="Matsuura K."/>
            <person name="Barry K."/>
            <person name="Labutti K."/>
            <person name="Kuo R."/>
            <person name="Ohm R.A."/>
            <person name="Bhattacharya S.S."/>
            <person name="Shirouzu T."/>
            <person name="Yoshinaga Y."/>
            <person name="Martin F.M."/>
            <person name="Grigoriev I.V."/>
            <person name="Hibbett D.S."/>
        </authorList>
    </citation>
    <scope>NUCLEOTIDE SEQUENCE [LARGE SCALE GENOMIC DNA]</scope>
    <source>
        <strain evidence="3 4">HHB12733</strain>
    </source>
</reference>
<keyword evidence="4" id="KW-1185">Reference proteome</keyword>